<feature type="domain" description="JmjC" evidence="1">
    <location>
        <begin position="91"/>
        <end position="249"/>
    </location>
</feature>
<dbReference type="SUPFAM" id="SSF51197">
    <property type="entry name" value="Clavaminate synthase-like"/>
    <property type="match status" value="1"/>
</dbReference>
<protein>
    <recommendedName>
        <fullName evidence="1">JmjC domain-containing protein</fullName>
    </recommendedName>
</protein>
<dbReference type="RefSeq" id="WP_145061785.1">
    <property type="nucleotide sequence ID" value="NZ_CP036263.1"/>
</dbReference>
<reference evidence="2 3" key="1">
    <citation type="submission" date="2019-02" db="EMBL/GenBank/DDBJ databases">
        <title>Deep-cultivation of Planctomycetes and their phenomic and genomic characterization uncovers novel biology.</title>
        <authorList>
            <person name="Wiegand S."/>
            <person name="Jogler M."/>
            <person name="Boedeker C."/>
            <person name="Pinto D."/>
            <person name="Vollmers J."/>
            <person name="Rivas-Marin E."/>
            <person name="Kohn T."/>
            <person name="Peeters S.H."/>
            <person name="Heuer A."/>
            <person name="Rast P."/>
            <person name="Oberbeckmann S."/>
            <person name="Bunk B."/>
            <person name="Jeske O."/>
            <person name="Meyerdierks A."/>
            <person name="Storesund J.E."/>
            <person name="Kallscheuer N."/>
            <person name="Luecker S."/>
            <person name="Lage O.M."/>
            <person name="Pohl T."/>
            <person name="Merkel B.J."/>
            <person name="Hornburger P."/>
            <person name="Mueller R.-W."/>
            <person name="Bruemmer F."/>
            <person name="Labrenz M."/>
            <person name="Spormann A.M."/>
            <person name="Op den Camp H."/>
            <person name="Overmann J."/>
            <person name="Amann R."/>
            <person name="Jetten M.S.M."/>
            <person name="Mascher T."/>
            <person name="Medema M.H."/>
            <person name="Devos D.P."/>
            <person name="Kaster A.-K."/>
            <person name="Ovreas L."/>
            <person name="Rohde M."/>
            <person name="Galperin M.Y."/>
            <person name="Jogler C."/>
        </authorList>
    </citation>
    <scope>NUCLEOTIDE SEQUENCE [LARGE SCALE GENOMIC DNA]</scope>
    <source>
        <strain evidence="2 3">HG15A2</strain>
    </source>
</reference>
<dbReference type="KEGG" id="amob:HG15A2_36820"/>
<dbReference type="EMBL" id="CP036263">
    <property type="protein sequence ID" value="QDT00346.1"/>
    <property type="molecule type" value="Genomic_DNA"/>
</dbReference>
<dbReference type="InterPro" id="IPR041667">
    <property type="entry name" value="Cupin_8"/>
</dbReference>
<dbReference type="Gene3D" id="2.60.120.650">
    <property type="entry name" value="Cupin"/>
    <property type="match status" value="1"/>
</dbReference>
<proteinExistence type="predicted"/>
<dbReference type="PROSITE" id="PS51184">
    <property type="entry name" value="JMJC"/>
    <property type="match status" value="1"/>
</dbReference>
<evidence type="ECO:0000313" key="3">
    <source>
        <dbReference type="Proteomes" id="UP000319852"/>
    </source>
</evidence>
<dbReference type="Pfam" id="PF13621">
    <property type="entry name" value="Cupin_8"/>
    <property type="match status" value="1"/>
</dbReference>
<dbReference type="OrthoDB" id="7977346at2"/>
<evidence type="ECO:0000313" key="2">
    <source>
        <dbReference type="EMBL" id="QDT00346.1"/>
    </source>
</evidence>
<dbReference type="AlphaFoldDB" id="A0A517MZN3"/>
<gene>
    <name evidence="2" type="ORF">HG15A2_36820</name>
</gene>
<organism evidence="2 3">
    <name type="scientific">Adhaeretor mobilis</name>
    <dbReference type="NCBI Taxonomy" id="1930276"/>
    <lineage>
        <taxon>Bacteria</taxon>
        <taxon>Pseudomonadati</taxon>
        <taxon>Planctomycetota</taxon>
        <taxon>Planctomycetia</taxon>
        <taxon>Pirellulales</taxon>
        <taxon>Lacipirellulaceae</taxon>
        <taxon>Adhaeretor</taxon>
    </lineage>
</organism>
<name>A0A517MZN3_9BACT</name>
<evidence type="ECO:0000259" key="1">
    <source>
        <dbReference type="PROSITE" id="PS51184"/>
    </source>
</evidence>
<sequence>MPKPNTPSLLENWTQKTFDTVEEGVLVAQHRLEETGLFSDEALAELIDSHPPEHLGVSTMGVDPNIFDWREGHRGDESGAELLELVNSGQLWINVRKVLDHHPEHAAAIDSMYDEIERNKPGFKAENRTANLLISSPTAWVPYHVDMPVNMLWHIRGKKRVWVYPPFDTRFASIEVLEKVCAGEWSEDVPYNNSFDRYALVFDAQPGELITWPQLTPHRVRNLEGLNVSLSTEHKNSRARRRLNVHNANYHLRKSFGIGAKSIEVDGLTAHSKQWLARGFRYAGKFAGKEKEQFVYPKSFVVDRDAPHGFSLLEGQEEKVAAPHEELQPVAS</sequence>
<accession>A0A517MZN3</accession>
<dbReference type="InterPro" id="IPR003347">
    <property type="entry name" value="JmjC_dom"/>
</dbReference>
<dbReference type="Proteomes" id="UP000319852">
    <property type="component" value="Chromosome"/>
</dbReference>
<keyword evidence="3" id="KW-1185">Reference proteome</keyword>